<proteinExistence type="predicted"/>
<reference evidence="1" key="1">
    <citation type="journal article" date="2021" name="Proc. Natl. Acad. Sci. U.S.A.">
        <title>A Catalog of Tens of Thousands of Viruses from Human Metagenomes Reveals Hidden Associations with Chronic Diseases.</title>
        <authorList>
            <person name="Tisza M.J."/>
            <person name="Buck C.B."/>
        </authorList>
    </citation>
    <scope>NUCLEOTIDE SEQUENCE</scope>
    <source>
        <strain evidence="1">Ct5rm7</strain>
    </source>
</reference>
<accession>A0A8S5RG38</accession>
<name>A0A8S5RG38_9VIRU</name>
<sequence>MEKSITTSRTRRCCFRKSGLSPSRRAHKTIMYKQKIEIMKKKTNQSQDTPVADTFKGLLLMSIGVPVGNIRPYRLRLAPSCFGGFERMSVADARALGVDIPKTMKENDEVYIRQLGPVIFCEWMPVRIFEAAFEPVPEQKRGDRALKLTEEVNNHHVAGKALNERCYALSVQLLADHDGNLSSNEDDNEQTSTYLHVEDRDPVELIITKASLRDDGKIVIKGNSYYSGEEYEQECGVEAGMDILNFILSQQTDRAK</sequence>
<dbReference type="EMBL" id="BK059103">
    <property type="protein sequence ID" value="DAE30327.1"/>
    <property type="molecule type" value="Genomic_DNA"/>
</dbReference>
<organism evidence="1">
    <name type="scientific">virus sp. ct5rm7</name>
    <dbReference type="NCBI Taxonomy" id="2827298"/>
    <lineage>
        <taxon>Viruses</taxon>
    </lineage>
</organism>
<evidence type="ECO:0000313" key="1">
    <source>
        <dbReference type="EMBL" id="DAE30327.1"/>
    </source>
</evidence>
<protein>
    <submittedName>
        <fullName evidence="1">Uncharacterized protein</fullName>
    </submittedName>
</protein>